<dbReference type="InterPro" id="IPR016186">
    <property type="entry name" value="C-type_lectin-like/link_sf"/>
</dbReference>
<evidence type="ECO:0000259" key="1">
    <source>
        <dbReference type="PROSITE" id="PS50041"/>
    </source>
</evidence>
<dbReference type="Pfam" id="PF00059">
    <property type="entry name" value="Lectin_C"/>
    <property type="match status" value="1"/>
</dbReference>
<protein>
    <recommendedName>
        <fullName evidence="1">C-type lectin domain-containing protein</fullName>
    </recommendedName>
</protein>
<proteinExistence type="predicted"/>
<gene>
    <name evidence="2" type="ORF">MAR_009786</name>
</gene>
<reference evidence="2" key="1">
    <citation type="submission" date="2022-11" db="EMBL/GenBank/DDBJ databases">
        <title>Centuries of genome instability and evolution in soft-shell clam transmissible cancer (bioRxiv).</title>
        <authorList>
            <person name="Hart S.F.M."/>
            <person name="Yonemitsu M.A."/>
            <person name="Giersch R.M."/>
            <person name="Beal B.F."/>
            <person name="Arriagada G."/>
            <person name="Davis B.W."/>
            <person name="Ostrander E.A."/>
            <person name="Goff S.P."/>
            <person name="Metzger M.J."/>
        </authorList>
    </citation>
    <scope>NUCLEOTIDE SEQUENCE</scope>
    <source>
        <strain evidence="2">MELC-2E11</strain>
        <tissue evidence="2">Siphon/mantle</tissue>
    </source>
</reference>
<dbReference type="InterPro" id="IPR050111">
    <property type="entry name" value="C-type_lectin/snaclec_domain"/>
</dbReference>
<feature type="domain" description="C-type lectin" evidence="1">
    <location>
        <begin position="8"/>
        <end position="119"/>
    </location>
</feature>
<evidence type="ECO:0000313" key="3">
    <source>
        <dbReference type="Proteomes" id="UP001164746"/>
    </source>
</evidence>
<dbReference type="PROSITE" id="PS50041">
    <property type="entry name" value="C_TYPE_LECTIN_2"/>
    <property type="match status" value="1"/>
</dbReference>
<dbReference type="SMART" id="SM00034">
    <property type="entry name" value="CLECT"/>
    <property type="match status" value="1"/>
</dbReference>
<dbReference type="CDD" id="cd00037">
    <property type="entry name" value="CLECT"/>
    <property type="match status" value="1"/>
</dbReference>
<dbReference type="InterPro" id="IPR016187">
    <property type="entry name" value="CTDL_fold"/>
</dbReference>
<dbReference type="PANTHER" id="PTHR22803">
    <property type="entry name" value="MANNOSE, PHOSPHOLIPASE, LECTIN RECEPTOR RELATED"/>
    <property type="match status" value="1"/>
</dbReference>
<name>A0ABY7DZU5_MYAAR</name>
<accession>A0ABY7DZU5</accession>
<dbReference type="InterPro" id="IPR001304">
    <property type="entry name" value="C-type_lectin-like"/>
</dbReference>
<dbReference type="EMBL" id="CP111015">
    <property type="protein sequence ID" value="WAR03228.1"/>
    <property type="molecule type" value="Genomic_DNA"/>
</dbReference>
<dbReference type="Gene3D" id="3.10.100.10">
    <property type="entry name" value="Mannose-Binding Protein A, subunit A"/>
    <property type="match status" value="1"/>
</dbReference>
<sequence length="128" mass="13974">MPVNFEYWTQTSVLCRAYGARLVVIDSAAKHSLVQSYLASKTGGTSTQQVWIGKTNTFGEGLGDGGWIDVTVGPTPYIDWATGFPLSTDKTNCMYITNGSPDYKMKNDQCLKSFKAVCEYAYDGTGTL</sequence>
<organism evidence="2 3">
    <name type="scientific">Mya arenaria</name>
    <name type="common">Soft-shell clam</name>
    <dbReference type="NCBI Taxonomy" id="6604"/>
    <lineage>
        <taxon>Eukaryota</taxon>
        <taxon>Metazoa</taxon>
        <taxon>Spiralia</taxon>
        <taxon>Lophotrochozoa</taxon>
        <taxon>Mollusca</taxon>
        <taxon>Bivalvia</taxon>
        <taxon>Autobranchia</taxon>
        <taxon>Heteroconchia</taxon>
        <taxon>Euheterodonta</taxon>
        <taxon>Imparidentia</taxon>
        <taxon>Neoheterodontei</taxon>
        <taxon>Myida</taxon>
        <taxon>Myoidea</taxon>
        <taxon>Myidae</taxon>
        <taxon>Mya</taxon>
    </lineage>
</organism>
<evidence type="ECO:0000313" key="2">
    <source>
        <dbReference type="EMBL" id="WAR03228.1"/>
    </source>
</evidence>
<dbReference type="Proteomes" id="UP001164746">
    <property type="component" value="Chromosome 4"/>
</dbReference>
<dbReference type="SUPFAM" id="SSF56436">
    <property type="entry name" value="C-type lectin-like"/>
    <property type="match status" value="1"/>
</dbReference>
<keyword evidence="3" id="KW-1185">Reference proteome</keyword>